<dbReference type="InterPro" id="IPR013780">
    <property type="entry name" value="Glyco_hydro_b"/>
</dbReference>
<dbReference type="Gene3D" id="2.60.40.1180">
    <property type="entry name" value="Golgi alpha-mannosidase II"/>
    <property type="match status" value="1"/>
</dbReference>
<evidence type="ECO:0000256" key="8">
    <source>
        <dbReference type="ARBA" id="ARBA00022837"/>
    </source>
</evidence>
<feature type="transmembrane region" description="Helical" evidence="11">
    <location>
        <begin position="480"/>
        <end position="500"/>
    </location>
</feature>
<dbReference type="GO" id="GO:0016787">
    <property type="term" value="F:hydrolase activity"/>
    <property type="evidence" value="ECO:0007669"/>
    <property type="project" value="UniProtKB-KW"/>
</dbReference>
<dbReference type="PANTHER" id="PTHR10357:SF215">
    <property type="entry name" value="ALPHA-AMYLASE 1"/>
    <property type="match status" value="1"/>
</dbReference>
<proteinExistence type="inferred from homology"/>
<evidence type="ECO:0000256" key="10">
    <source>
        <dbReference type="ARBA" id="ARBA00023295"/>
    </source>
</evidence>
<comment type="caution">
    <text evidence="14">The sequence shown here is derived from an EMBL/GenBank/DDBJ whole genome shotgun (WGS) entry which is preliminary data.</text>
</comment>
<accession>A0ABT6H556</accession>
<keyword evidence="5" id="KW-0479">Metal-binding</keyword>
<evidence type="ECO:0000256" key="12">
    <source>
        <dbReference type="SAM" id="SignalP"/>
    </source>
</evidence>
<protein>
    <recommendedName>
        <fullName evidence="4">alpha-amylase</fullName>
        <ecNumber evidence="4">3.2.1.1</ecNumber>
    </recommendedName>
</protein>
<dbReference type="SMART" id="SM00642">
    <property type="entry name" value="Aamy"/>
    <property type="match status" value="1"/>
</dbReference>
<dbReference type="RefSeq" id="WP_124565375.1">
    <property type="nucleotide sequence ID" value="NZ_JARRRY010000003.1"/>
</dbReference>
<dbReference type="InterPro" id="IPR017853">
    <property type="entry name" value="GH"/>
</dbReference>
<reference evidence="14 15" key="1">
    <citation type="submission" date="2023-04" db="EMBL/GenBank/DDBJ databases">
        <title>Ectobacillus antri isolated from activated sludge.</title>
        <authorList>
            <person name="Yan P."/>
            <person name="Liu X."/>
        </authorList>
    </citation>
    <scope>NUCLEOTIDE SEQUENCE [LARGE SCALE GENOMIC DNA]</scope>
    <source>
        <strain evidence="14 15">C18H</strain>
    </source>
</reference>
<keyword evidence="6 12" id="KW-0732">Signal</keyword>
<evidence type="ECO:0000256" key="4">
    <source>
        <dbReference type="ARBA" id="ARBA00012595"/>
    </source>
</evidence>
<evidence type="ECO:0000256" key="7">
    <source>
        <dbReference type="ARBA" id="ARBA00022801"/>
    </source>
</evidence>
<dbReference type="Pfam" id="PF00128">
    <property type="entry name" value="Alpha-amylase"/>
    <property type="match status" value="1"/>
</dbReference>
<dbReference type="InterPro" id="IPR006047">
    <property type="entry name" value="GH13_cat_dom"/>
</dbReference>
<gene>
    <name evidence="14" type="ORF">P6P90_08195</name>
</gene>
<dbReference type="PANTHER" id="PTHR10357">
    <property type="entry name" value="ALPHA-AMYLASE FAMILY MEMBER"/>
    <property type="match status" value="1"/>
</dbReference>
<dbReference type="Pfam" id="PF22026">
    <property type="entry name" value="Alpha-amylase_C_2"/>
    <property type="match status" value="1"/>
</dbReference>
<dbReference type="PIRSF" id="PIRSF001024">
    <property type="entry name" value="Alph-amyl_fung"/>
    <property type="match status" value="1"/>
</dbReference>
<dbReference type="Gene3D" id="3.20.20.80">
    <property type="entry name" value="Glycosidases"/>
    <property type="match status" value="1"/>
</dbReference>
<feature type="signal peptide" evidence="12">
    <location>
        <begin position="1"/>
        <end position="23"/>
    </location>
</feature>
<evidence type="ECO:0000259" key="13">
    <source>
        <dbReference type="SMART" id="SM00642"/>
    </source>
</evidence>
<comment type="catalytic activity">
    <reaction evidence="1">
        <text>Endohydrolysis of (1-&gt;4)-alpha-D-glucosidic linkages in polysaccharides containing three or more (1-&gt;4)-alpha-linked D-glucose units.</text>
        <dbReference type="EC" id="3.2.1.1"/>
    </reaction>
</comment>
<evidence type="ECO:0000313" key="14">
    <source>
        <dbReference type="EMBL" id="MDG5753953.1"/>
    </source>
</evidence>
<dbReference type="SUPFAM" id="SSF51011">
    <property type="entry name" value="Glycosyl hydrolase domain"/>
    <property type="match status" value="1"/>
</dbReference>
<sequence>MCKKVISLLLIPFLIFYVQPISAAEKEEKGWQDESIYFIMVDRFNNGEPKNDFNVDPENLKEYNGGDLEGIIKRLDYIQKMGFTAIWLTPVIDNEQGGYHGYWTNDYFKVEEHFGSMKDMKRLVKEAHKRDMKVLLDFVGNHTGYKHPWLKDPAKMDWFHENVPILGEDQTSVENGWLAGLPDLNVENPDVKKFLIDNAKWWIKQTDVDGFRLDAVKHVPKAFWNDFSKEVKAFKKDFFLIGEVYHNDPTYIAEYEATGIDAFLNFPYQREITTAFSKPNVSAERLFNQWKRDERFYQNPYLLGTYLDNHDLKRFTRVAKENKQHPPTRLRLALTYLFTSPGIPIMYYGTEIALDGGEDPDNRRLMDFKTDEDFLKYISKLGELRNDLPALRRGTFEMLYDENGMSVFKRVYKDEVIITAINNTDKTQTVELTHEQLEGNKELRGLLQDDLVRDDNGYKLVIDREQANVYALAEKSGLNIGFIGSIAAVIILFITFLLLAKRRGTKRAS</sequence>
<evidence type="ECO:0000313" key="15">
    <source>
        <dbReference type="Proteomes" id="UP001218246"/>
    </source>
</evidence>
<evidence type="ECO:0000256" key="11">
    <source>
        <dbReference type="SAM" id="Phobius"/>
    </source>
</evidence>
<feature type="chain" id="PRO_5045997683" description="alpha-amylase" evidence="12">
    <location>
        <begin position="24"/>
        <end position="509"/>
    </location>
</feature>
<dbReference type="InterPro" id="IPR054174">
    <property type="entry name" value="Alpha-amylase-like_C"/>
</dbReference>
<keyword evidence="11" id="KW-1133">Transmembrane helix</keyword>
<comment type="cofactor">
    <cofactor evidence="2">
        <name>Ca(2+)</name>
        <dbReference type="ChEBI" id="CHEBI:29108"/>
    </cofactor>
</comment>
<evidence type="ECO:0000256" key="3">
    <source>
        <dbReference type="ARBA" id="ARBA00008061"/>
    </source>
</evidence>
<keyword evidence="11" id="KW-0812">Transmembrane</keyword>
<keyword evidence="11" id="KW-0472">Membrane</keyword>
<evidence type="ECO:0000256" key="1">
    <source>
        <dbReference type="ARBA" id="ARBA00000548"/>
    </source>
</evidence>
<evidence type="ECO:0000256" key="9">
    <source>
        <dbReference type="ARBA" id="ARBA00023277"/>
    </source>
</evidence>
<dbReference type="Proteomes" id="UP001218246">
    <property type="component" value="Unassembled WGS sequence"/>
</dbReference>
<dbReference type="SUPFAM" id="SSF51445">
    <property type="entry name" value="(Trans)glycosidases"/>
    <property type="match status" value="1"/>
</dbReference>
<organism evidence="14 15">
    <name type="scientific">Ectobacillus antri</name>
    <dbReference type="NCBI Taxonomy" id="2486280"/>
    <lineage>
        <taxon>Bacteria</taxon>
        <taxon>Bacillati</taxon>
        <taxon>Bacillota</taxon>
        <taxon>Bacilli</taxon>
        <taxon>Bacillales</taxon>
        <taxon>Bacillaceae</taxon>
        <taxon>Ectobacillus</taxon>
    </lineage>
</organism>
<evidence type="ECO:0000256" key="6">
    <source>
        <dbReference type="ARBA" id="ARBA00022729"/>
    </source>
</evidence>
<name>A0ABT6H556_9BACI</name>
<comment type="similarity">
    <text evidence="3">Belongs to the glycosyl hydrolase 13 family.</text>
</comment>
<keyword evidence="15" id="KW-1185">Reference proteome</keyword>
<evidence type="ECO:0000256" key="5">
    <source>
        <dbReference type="ARBA" id="ARBA00022723"/>
    </source>
</evidence>
<dbReference type="EMBL" id="JARULN010000005">
    <property type="protein sequence ID" value="MDG5753953.1"/>
    <property type="molecule type" value="Genomic_DNA"/>
</dbReference>
<dbReference type="EC" id="3.2.1.1" evidence="4"/>
<keyword evidence="10" id="KW-0326">Glycosidase</keyword>
<evidence type="ECO:0000256" key="2">
    <source>
        <dbReference type="ARBA" id="ARBA00001913"/>
    </source>
</evidence>
<dbReference type="InterPro" id="IPR013777">
    <property type="entry name" value="A-amylase-like"/>
</dbReference>
<keyword evidence="9" id="KW-0119">Carbohydrate metabolism</keyword>
<keyword evidence="8" id="KW-0106">Calcium</keyword>
<dbReference type="CDD" id="cd11339">
    <property type="entry name" value="AmyAc_bac_CMD_like_2"/>
    <property type="match status" value="1"/>
</dbReference>
<keyword evidence="7 14" id="KW-0378">Hydrolase</keyword>
<feature type="domain" description="Glycosyl hydrolase family 13 catalytic" evidence="13">
    <location>
        <begin position="38"/>
        <end position="385"/>
    </location>
</feature>